<name>A0A2U9CAK8_SCOMX</name>
<evidence type="ECO:0000313" key="2">
    <source>
        <dbReference type="EMBL" id="AWP12679.1"/>
    </source>
</evidence>
<feature type="region of interest" description="Disordered" evidence="1">
    <location>
        <begin position="120"/>
        <end position="151"/>
    </location>
</feature>
<sequence>MGSEEGTGDPSWSPSDPRLFTGDHTPTTEELAVSTMLAAPGLFVAARGHRSEDPLGAPGARGLTDTRCFPGVALFLTTSNELVCGANASGAGRAAASASTAANSFTLTCFSRQFAAPRAHSAMLTGEPDEPRPAPQRGAAAEGYGASTAPE</sequence>
<dbReference type="Proteomes" id="UP000246464">
    <property type="component" value="Chromosome 14"/>
</dbReference>
<dbReference type="EMBL" id="CP026256">
    <property type="protein sequence ID" value="AWP12679.1"/>
    <property type="molecule type" value="Genomic_DNA"/>
</dbReference>
<dbReference type="AlphaFoldDB" id="A0A2U9CAK8"/>
<keyword evidence="3" id="KW-1185">Reference proteome</keyword>
<feature type="region of interest" description="Disordered" evidence="1">
    <location>
        <begin position="1"/>
        <end position="25"/>
    </location>
</feature>
<evidence type="ECO:0000256" key="1">
    <source>
        <dbReference type="SAM" id="MobiDB-lite"/>
    </source>
</evidence>
<organism evidence="2 3">
    <name type="scientific">Scophthalmus maximus</name>
    <name type="common">Turbot</name>
    <name type="synonym">Psetta maxima</name>
    <dbReference type="NCBI Taxonomy" id="52904"/>
    <lineage>
        <taxon>Eukaryota</taxon>
        <taxon>Metazoa</taxon>
        <taxon>Chordata</taxon>
        <taxon>Craniata</taxon>
        <taxon>Vertebrata</taxon>
        <taxon>Euteleostomi</taxon>
        <taxon>Actinopterygii</taxon>
        <taxon>Neopterygii</taxon>
        <taxon>Teleostei</taxon>
        <taxon>Neoteleostei</taxon>
        <taxon>Acanthomorphata</taxon>
        <taxon>Carangaria</taxon>
        <taxon>Pleuronectiformes</taxon>
        <taxon>Pleuronectoidei</taxon>
        <taxon>Scophthalmidae</taxon>
        <taxon>Scophthalmus</taxon>
    </lineage>
</organism>
<protein>
    <submittedName>
        <fullName evidence="2">Uncharacterized protein</fullName>
    </submittedName>
</protein>
<reference evidence="2 3" key="1">
    <citation type="submission" date="2017-12" db="EMBL/GenBank/DDBJ databases">
        <title>Integrating genomic resources of turbot (Scophthalmus maximus) in depth evaluation of genetic and physical mapping variation across individuals.</title>
        <authorList>
            <person name="Martinez P."/>
        </authorList>
    </citation>
    <scope>NUCLEOTIDE SEQUENCE [LARGE SCALE GENOMIC DNA]</scope>
</reference>
<evidence type="ECO:0000313" key="3">
    <source>
        <dbReference type="Proteomes" id="UP000246464"/>
    </source>
</evidence>
<accession>A0A2U9CAK8</accession>
<proteinExistence type="predicted"/>
<gene>
    <name evidence="2" type="ORF">SMAX5B_021704</name>
</gene>